<evidence type="ECO:0000313" key="3">
    <source>
        <dbReference type="Proteomes" id="UP000327013"/>
    </source>
</evidence>
<feature type="transmembrane region" description="Helical" evidence="1">
    <location>
        <begin position="403"/>
        <end position="427"/>
    </location>
</feature>
<keyword evidence="1" id="KW-0472">Membrane</keyword>
<protein>
    <submittedName>
        <fullName evidence="2">Uncharacterized protein</fullName>
    </submittedName>
</protein>
<comment type="caution">
    <text evidence="2">The sequence shown here is derived from an EMBL/GenBank/DDBJ whole genome shotgun (WGS) entry which is preliminary data.</text>
</comment>
<dbReference type="AlphaFoldDB" id="A0A5N6KYH3"/>
<gene>
    <name evidence="2" type="ORF">FH972_024609</name>
</gene>
<dbReference type="EMBL" id="VIBQ01000017">
    <property type="protein sequence ID" value="KAB8360875.1"/>
    <property type="molecule type" value="Genomic_DNA"/>
</dbReference>
<name>A0A5N6KYH3_9ROSI</name>
<organism evidence="2 3">
    <name type="scientific">Carpinus fangiana</name>
    <dbReference type="NCBI Taxonomy" id="176857"/>
    <lineage>
        <taxon>Eukaryota</taxon>
        <taxon>Viridiplantae</taxon>
        <taxon>Streptophyta</taxon>
        <taxon>Embryophyta</taxon>
        <taxon>Tracheophyta</taxon>
        <taxon>Spermatophyta</taxon>
        <taxon>Magnoliopsida</taxon>
        <taxon>eudicotyledons</taxon>
        <taxon>Gunneridae</taxon>
        <taxon>Pentapetalae</taxon>
        <taxon>rosids</taxon>
        <taxon>fabids</taxon>
        <taxon>Fagales</taxon>
        <taxon>Betulaceae</taxon>
        <taxon>Carpinus</taxon>
    </lineage>
</organism>
<keyword evidence="3" id="KW-1185">Reference proteome</keyword>
<proteinExistence type="predicted"/>
<keyword evidence="1" id="KW-1133">Transmembrane helix</keyword>
<accession>A0A5N6KYH3</accession>
<feature type="transmembrane region" description="Helical" evidence="1">
    <location>
        <begin position="447"/>
        <end position="468"/>
    </location>
</feature>
<keyword evidence="1" id="KW-0812">Transmembrane</keyword>
<dbReference type="Proteomes" id="UP000327013">
    <property type="component" value="Unassembled WGS sequence"/>
</dbReference>
<evidence type="ECO:0000256" key="1">
    <source>
        <dbReference type="SAM" id="Phobius"/>
    </source>
</evidence>
<sequence>MLEDSREASLRDLYWSTNLTGRYAFDSLTCIECEQYLGVDVPLEGRNYRLTTLAHQARHATVSSGIVEQRLQDWLERKNTYEPLLAPDGAQQRIGGLRVLLCDRPNMTAGMTMSEAAFRLIERSFELDVSTLPSMFFHNGSQRLFFRRDSTNQVKAICLVIKFTQKVEISNCLVSLTHDISTGFTNALICGDGMTFNRPCDELVGSQQRQLVAAILASHAQWSNPLLIPTAILQICVPRTQQQAGFLESMLIDTENHLGVTFAGAAGLARSRPDWPQDIDVKTSTRELHSILPQFIFMLSVCSYMQRYANFLLNAEKQITQFATKSPLSPENHELRSALEYMLTLVENLTSTFKMCQERTTSQINLLFNVVSQQDGYVNRLTNGLNIAIARSTKQDSISVSTFTFITAFFLPGSFIATIFSMTMFDWHLDASSAGTSSASYVSNRFWIYWVIVVPLTIATLLGWYIWYRFAKAKHQSSLAPYEKTMRRLQRANPPWIMDSENYVDEITESDKHRD</sequence>
<dbReference type="Gene3D" id="1.20.58.340">
    <property type="entry name" value="Magnesium transport protein CorA, transmembrane region"/>
    <property type="match status" value="1"/>
</dbReference>
<reference evidence="2 3" key="1">
    <citation type="submission" date="2019-06" db="EMBL/GenBank/DDBJ databases">
        <title>A chromosomal-level reference genome of Carpinus fangiana (Coryloideae, Betulaceae).</title>
        <authorList>
            <person name="Yang X."/>
            <person name="Wang Z."/>
            <person name="Zhang L."/>
            <person name="Hao G."/>
            <person name="Liu J."/>
            <person name="Yang Y."/>
        </authorList>
    </citation>
    <scope>NUCLEOTIDE SEQUENCE [LARGE SCALE GENOMIC DNA]</scope>
    <source>
        <strain evidence="2">Cfa_2016G</strain>
        <tissue evidence="2">Leaf</tissue>
    </source>
</reference>
<dbReference type="OrthoDB" id="2830640at2759"/>
<evidence type="ECO:0000313" key="2">
    <source>
        <dbReference type="EMBL" id="KAB8360875.1"/>
    </source>
</evidence>